<evidence type="ECO:0000256" key="1">
    <source>
        <dbReference type="SAM" id="MobiDB-lite"/>
    </source>
</evidence>
<feature type="region of interest" description="Disordered" evidence="1">
    <location>
        <begin position="65"/>
        <end position="142"/>
    </location>
</feature>
<proteinExistence type="predicted"/>
<gene>
    <name evidence="2" type="ORF">L201_006175</name>
</gene>
<dbReference type="RefSeq" id="XP_066077995.1">
    <property type="nucleotide sequence ID" value="XM_066221898.1"/>
</dbReference>
<reference evidence="2 3" key="1">
    <citation type="submission" date="2024-01" db="EMBL/GenBank/DDBJ databases">
        <title>Comparative genomics of Cryptococcus and Kwoniella reveals pathogenesis evolution and contrasting modes of karyotype evolution via chromosome fusion or intercentromeric recombination.</title>
        <authorList>
            <person name="Coelho M.A."/>
            <person name="David-Palma M."/>
            <person name="Shea T."/>
            <person name="Bowers K."/>
            <person name="McGinley-Smith S."/>
            <person name="Mohammad A.W."/>
            <person name="Gnirke A."/>
            <person name="Yurkov A.M."/>
            <person name="Nowrousian M."/>
            <person name="Sun S."/>
            <person name="Cuomo C.A."/>
            <person name="Heitman J."/>
        </authorList>
    </citation>
    <scope>NUCLEOTIDE SEQUENCE [LARGE SCALE GENOMIC DNA]</scope>
    <source>
        <strain evidence="2 3">CBS 6074</strain>
    </source>
</reference>
<accession>A0AAX4K2A9</accession>
<keyword evidence="3" id="KW-1185">Reference proteome</keyword>
<dbReference type="AlphaFoldDB" id="A0AAX4K2A9"/>
<evidence type="ECO:0000313" key="2">
    <source>
        <dbReference type="EMBL" id="WWC91233.1"/>
    </source>
</evidence>
<dbReference type="Proteomes" id="UP001355207">
    <property type="component" value="Chromosome 8"/>
</dbReference>
<evidence type="ECO:0000313" key="3">
    <source>
        <dbReference type="Proteomes" id="UP001355207"/>
    </source>
</evidence>
<sequence>MFNTRLRKRRRDQIQGNAEFDYEEWLRKPKKVKSDDIVDMNMGYPQRYYIGHHHASVDFPISSERRSFSSSSSDEETPEKHVTSQSSTFSSSSTLTNSPSSRKYQKNESSHSSKTSHRSPSGSSVPSSPIQQNSNRFRRRELRRSSSLHDLYSNIYIDEDHMVNEDEYHGEVILGKSVYPLSSRLRNHAKPTNLSRVKGRPFHPDLEILSQATNTPSKSNDAFRQYTISSASSGTHSTLITPQQSLSRNAFQDVIMPENHDDMFR</sequence>
<dbReference type="EMBL" id="CP144105">
    <property type="protein sequence ID" value="WWC91233.1"/>
    <property type="molecule type" value="Genomic_DNA"/>
</dbReference>
<dbReference type="GeneID" id="91096844"/>
<protein>
    <submittedName>
        <fullName evidence="2">Uncharacterized protein</fullName>
    </submittedName>
</protein>
<feature type="compositionally biased region" description="Low complexity" evidence="1">
    <location>
        <begin position="83"/>
        <end position="101"/>
    </location>
</feature>
<feature type="compositionally biased region" description="Low complexity" evidence="1">
    <location>
        <begin position="112"/>
        <end position="135"/>
    </location>
</feature>
<name>A0AAX4K2A9_9TREE</name>
<organism evidence="2 3">
    <name type="scientific">Kwoniella dendrophila CBS 6074</name>
    <dbReference type="NCBI Taxonomy" id="1295534"/>
    <lineage>
        <taxon>Eukaryota</taxon>
        <taxon>Fungi</taxon>
        <taxon>Dikarya</taxon>
        <taxon>Basidiomycota</taxon>
        <taxon>Agaricomycotina</taxon>
        <taxon>Tremellomycetes</taxon>
        <taxon>Tremellales</taxon>
        <taxon>Cryptococcaceae</taxon>
        <taxon>Kwoniella</taxon>
    </lineage>
</organism>